<keyword evidence="3" id="KW-1185">Reference proteome</keyword>
<dbReference type="EMBL" id="FODF01000005">
    <property type="protein sequence ID" value="SEN51611.1"/>
    <property type="molecule type" value="Genomic_DNA"/>
</dbReference>
<dbReference type="RefSeq" id="WP_091975026.1">
    <property type="nucleotide sequence ID" value="NZ_FODF01000005.1"/>
</dbReference>
<dbReference type="PANTHER" id="PTHR10151:SF120">
    <property type="entry name" value="BIS(5'-ADENOSYL)-TRIPHOSPHATASE"/>
    <property type="match status" value="1"/>
</dbReference>
<dbReference type="OrthoDB" id="9779418at2"/>
<evidence type="ECO:0000313" key="3">
    <source>
        <dbReference type="Proteomes" id="UP000199512"/>
    </source>
</evidence>
<reference evidence="2 3" key="1">
    <citation type="submission" date="2016-10" db="EMBL/GenBank/DDBJ databases">
        <authorList>
            <person name="de Groot N.N."/>
        </authorList>
    </citation>
    <scope>NUCLEOTIDE SEQUENCE [LARGE SCALE GENOMIC DNA]</scope>
    <source>
        <strain evidence="2 3">Calf135</strain>
    </source>
</reference>
<organism evidence="2 3">
    <name type="scientific">Peptostreptococcus russellii</name>
    <dbReference type="NCBI Taxonomy" id="215200"/>
    <lineage>
        <taxon>Bacteria</taxon>
        <taxon>Bacillati</taxon>
        <taxon>Bacillota</taxon>
        <taxon>Clostridia</taxon>
        <taxon>Peptostreptococcales</taxon>
        <taxon>Peptostreptococcaceae</taxon>
        <taxon>Peptostreptococcus</taxon>
    </lineage>
</organism>
<feature type="coiled-coil region" evidence="1">
    <location>
        <begin position="205"/>
        <end position="232"/>
    </location>
</feature>
<dbReference type="STRING" id="215200.SAMN05216454_10529"/>
<dbReference type="CDD" id="cd16018">
    <property type="entry name" value="Enpp"/>
    <property type="match status" value="1"/>
</dbReference>
<dbReference type="InterPro" id="IPR002591">
    <property type="entry name" value="Phosphodiest/P_Trfase"/>
</dbReference>
<evidence type="ECO:0000256" key="1">
    <source>
        <dbReference type="SAM" id="Coils"/>
    </source>
</evidence>
<dbReference type="SUPFAM" id="SSF53649">
    <property type="entry name" value="Alkaline phosphatase-like"/>
    <property type="match status" value="1"/>
</dbReference>
<proteinExistence type="predicted"/>
<dbReference type="Gene3D" id="3.40.720.10">
    <property type="entry name" value="Alkaline Phosphatase, subunit A"/>
    <property type="match status" value="1"/>
</dbReference>
<dbReference type="InterPro" id="IPR017850">
    <property type="entry name" value="Alkaline_phosphatase_core_sf"/>
</dbReference>
<protein>
    <submittedName>
        <fullName evidence="2">Predicted pyrophosphatase or phosphodiesterase, AlkP superfamily</fullName>
    </submittedName>
</protein>
<gene>
    <name evidence="2" type="ORF">SAMN05216454_10529</name>
</gene>
<dbReference type="PANTHER" id="PTHR10151">
    <property type="entry name" value="ECTONUCLEOTIDE PYROPHOSPHATASE/PHOSPHODIESTERASE"/>
    <property type="match status" value="1"/>
</dbReference>
<evidence type="ECO:0000313" key="2">
    <source>
        <dbReference type="EMBL" id="SEN51611.1"/>
    </source>
</evidence>
<dbReference type="AlphaFoldDB" id="A0A1H8H5E0"/>
<dbReference type="Proteomes" id="UP000199512">
    <property type="component" value="Unassembled WGS sequence"/>
</dbReference>
<sequence length="430" mass="49590">MEKKYLHILSFDGLSKVDIKKIEKMTNFREFFKNASGCKSVKSVYPSITYCAHTSITTGTYPSRHGIINNTKLQAGRKSPDWFWYDRDIKVPTFQSLAKKKGYDILSIFWPVSAASKDLKYNMPEIFANRWWKTQIAVSLANGSFGFQYKLNSKFGKLRNGVKEPELDNFSHESFLYSLEHYKADINMVHYIDLDSQRHEFGFDSKEANEALERLDQRLGDLIKKLKELNIYKDSVIVVLGDHSSRDGHSNIYINTLFEKEGLLEKNQDETVKKYRAICKSSDGSAYIYANENVKDEDIIKILKPLKEKGILEEIYTSDEVKKLGGDPNCRFMLEASEGYFFIDDVKEKEIIGFDELKKKGEKLHINNHGYSPYTKKDYETVFFISGKGIKKNVFIEEMSLVDEGPTFAQIMGFEMKNTDGIAKVEFLEV</sequence>
<dbReference type="Pfam" id="PF01663">
    <property type="entry name" value="Phosphodiest"/>
    <property type="match status" value="1"/>
</dbReference>
<keyword evidence="1" id="KW-0175">Coiled coil</keyword>
<accession>A0A1H8H5E0</accession>
<name>A0A1H8H5E0_9FIRM</name>
<dbReference type="GO" id="GO:0016787">
    <property type="term" value="F:hydrolase activity"/>
    <property type="evidence" value="ECO:0007669"/>
    <property type="project" value="UniProtKB-ARBA"/>
</dbReference>